<dbReference type="EMBL" id="FNJJ01000010">
    <property type="protein sequence ID" value="SDP98622.1"/>
    <property type="molecule type" value="Genomic_DNA"/>
</dbReference>
<dbReference type="RefSeq" id="WP_090432276.1">
    <property type="nucleotide sequence ID" value="NZ_FNJJ01000010.1"/>
</dbReference>
<sequence>MKKHTDNDLHDWQRYASIGGGLALLGAGLRRGGLLGAAGAALGGWLLSRGLGEHRPLQRPGLADPLAPGAEKVRYAHMPLDSEVHSPDFATQGALPDTTPVGHERSAR</sequence>
<evidence type="ECO:0000256" key="1">
    <source>
        <dbReference type="SAM" id="MobiDB-lite"/>
    </source>
</evidence>
<proteinExistence type="predicted"/>
<gene>
    <name evidence="2" type="ORF">SAMN05216213_11042</name>
</gene>
<accession>A0A1H0X6U1</accession>
<protein>
    <submittedName>
        <fullName evidence="2">Uncharacterized protein</fullName>
    </submittedName>
</protein>
<keyword evidence="3" id="KW-1185">Reference proteome</keyword>
<name>A0A1H0X6U1_9GAMM</name>
<dbReference type="GeneID" id="300932767"/>
<dbReference type="Proteomes" id="UP000199460">
    <property type="component" value="Unassembled WGS sequence"/>
</dbReference>
<reference evidence="3" key="1">
    <citation type="submission" date="2016-10" db="EMBL/GenBank/DDBJ databases">
        <authorList>
            <person name="Varghese N."/>
            <person name="Submissions S."/>
        </authorList>
    </citation>
    <scope>NUCLEOTIDE SEQUENCE [LARGE SCALE GENOMIC DNA]</scope>
    <source>
        <strain evidence="3">JCM 18416</strain>
    </source>
</reference>
<feature type="region of interest" description="Disordered" evidence="1">
    <location>
        <begin position="83"/>
        <end position="108"/>
    </location>
</feature>
<evidence type="ECO:0000313" key="3">
    <source>
        <dbReference type="Proteomes" id="UP000199460"/>
    </source>
</evidence>
<evidence type="ECO:0000313" key="2">
    <source>
        <dbReference type="EMBL" id="SDP98622.1"/>
    </source>
</evidence>
<dbReference type="AlphaFoldDB" id="A0A1H0X6U1"/>
<dbReference type="OrthoDB" id="6904375at2"/>
<organism evidence="2 3">
    <name type="scientific">Ectopseudomonas guguanensis</name>
    <dbReference type="NCBI Taxonomy" id="1198456"/>
    <lineage>
        <taxon>Bacteria</taxon>
        <taxon>Pseudomonadati</taxon>
        <taxon>Pseudomonadota</taxon>
        <taxon>Gammaproteobacteria</taxon>
        <taxon>Pseudomonadales</taxon>
        <taxon>Pseudomonadaceae</taxon>
        <taxon>Ectopseudomonas</taxon>
    </lineage>
</organism>